<gene>
    <name evidence="2" type="ORF">SAMN02745131_03993</name>
</gene>
<proteinExistence type="predicted"/>
<evidence type="ECO:0008006" key="4">
    <source>
        <dbReference type="Google" id="ProtNLM"/>
    </source>
</evidence>
<sequence length="155" mass="18096">MQLIKLGLISIVFLFLVITGISLLIPSHIRLSKAINMGGTNESILYYVRNKNTWPQWHPAFMQDTSNRNSNMVITPRLDNDSEVLYQMQLPGKRPIMSGWKVYHHASTDSLTLQWYMDFHLPWYPWQKFGSLLYEGTYGRMMEQGLNNLKKLSNN</sequence>
<dbReference type="STRING" id="1121884.SAMN02745131_03993"/>
<dbReference type="Proteomes" id="UP000184048">
    <property type="component" value="Unassembled WGS sequence"/>
</dbReference>
<accession>A0A1M5FY51</accession>
<keyword evidence="1" id="KW-0472">Membrane</keyword>
<organism evidence="2 3">
    <name type="scientific">Flavisolibacter ginsengisoli DSM 18119</name>
    <dbReference type="NCBI Taxonomy" id="1121884"/>
    <lineage>
        <taxon>Bacteria</taxon>
        <taxon>Pseudomonadati</taxon>
        <taxon>Bacteroidota</taxon>
        <taxon>Chitinophagia</taxon>
        <taxon>Chitinophagales</taxon>
        <taxon>Chitinophagaceae</taxon>
        <taxon>Flavisolibacter</taxon>
    </lineage>
</organism>
<reference evidence="2 3" key="1">
    <citation type="submission" date="2016-11" db="EMBL/GenBank/DDBJ databases">
        <authorList>
            <person name="Jaros S."/>
            <person name="Januszkiewicz K."/>
            <person name="Wedrychowicz H."/>
        </authorList>
    </citation>
    <scope>NUCLEOTIDE SEQUENCE [LARGE SCALE GENOMIC DNA]</scope>
    <source>
        <strain evidence="2 3">DSM 18119</strain>
    </source>
</reference>
<name>A0A1M5FY51_9BACT</name>
<dbReference type="OrthoDB" id="9807923at2"/>
<evidence type="ECO:0000313" key="3">
    <source>
        <dbReference type="Proteomes" id="UP000184048"/>
    </source>
</evidence>
<evidence type="ECO:0000256" key="1">
    <source>
        <dbReference type="SAM" id="Phobius"/>
    </source>
</evidence>
<evidence type="ECO:0000313" key="2">
    <source>
        <dbReference type="EMBL" id="SHF96487.1"/>
    </source>
</evidence>
<protein>
    <recommendedName>
        <fullName evidence="4">Polyketide cyclase / dehydrase and lipid transport</fullName>
    </recommendedName>
</protein>
<dbReference type="AlphaFoldDB" id="A0A1M5FY51"/>
<keyword evidence="3" id="KW-1185">Reference proteome</keyword>
<keyword evidence="1" id="KW-0812">Transmembrane</keyword>
<dbReference type="EMBL" id="FQUU01000025">
    <property type="protein sequence ID" value="SHF96487.1"/>
    <property type="molecule type" value="Genomic_DNA"/>
</dbReference>
<dbReference type="RefSeq" id="WP_072837103.1">
    <property type="nucleotide sequence ID" value="NZ_FQUU01000025.1"/>
</dbReference>
<feature type="transmembrane region" description="Helical" evidence="1">
    <location>
        <begin position="6"/>
        <end position="25"/>
    </location>
</feature>
<keyword evidence="1" id="KW-1133">Transmembrane helix</keyword>